<dbReference type="EMBL" id="JAACXV010014140">
    <property type="protein sequence ID" value="KAF7270081.1"/>
    <property type="molecule type" value="Genomic_DNA"/>
</dbReference>
<protein>
    <submittedName>
        <fullName evidence="1">Uncharacterized protein</fullName>
    </submittedName>
</protein>
<keyword evidence="2" id="KW-1185">Reference proteome</keyword>
<dbReference type="AlphaFoldDB" id="A0A834I0X0"/>
<name>A0A834I0X0_RHYFE</name>
<accession>A0A834I0X0</accession>
<dbReference type="Proteomes" id="UP000625711">
    <property type="component" value="Unassembled WGS sequence"/>
</dbReference>
<organism evidence="1 2">
    <name type="scientific">Rhynchophorus ferrugineus</name>
    <name type="common">Red palm weevil</name>
    <name type="synonym">Curculio ferrugineus</name>
    <dbReference type="NCBI Taxonomy" id="354439"/>
    <lineage>
        <taxon>Eukaryota</taxon>
        <taxon>Metazoa</taxon>
        <taxon>Ecdysozoa</taxon>
        <taxon>Arthropoda</taxon>
        <taxon>Hexapoda</taxon>
        <taxon>Insecta</taxon>
        <taxon>Pterygota</taxon>
        <taxon>Neoptera</taxon>
        <taxon>Endopterygota</taxon>
        <taxon>Coleoptera</taxon>
        <taxon>Polyphaga</taxon>
        <taxon>Cucujiformia</taxon>
        <taxon>Curculionidae</taxon>
        <taxon>Dryophthorinae</taxon>
        <taxon>Rhynchophorus</taxon>
    </lineage>
</organism>
<reference evidence="1" key="1">
    <citation type="submission" date="2020-08" db="EMBL/GenBank/DDBJ databases">
        <title>Genome sequencing and assembly of the red palm weevil Rhynchophorus ferrugineus.</title>
        <authorList>
            <person name="Dias G.B."/>
            <person name="Bergman C.M."/>
            <person name="Manee M."/>
        </authorList>
    </citation>
    <scope>NUCLEOTIDE SEQUENCE</scope>
    <source>
        <strain evidence="1">AA-2017</strain>
        <tissue evidence="1">Whole larva</tissue>
    </source>
</reference>
<evidence type="ECO:0000313" key="1">
    <source>
        <dbReference type="EMBL" id="KAF7270081.1"/>
    </source>
</evidence>
<gene>
    <name evidence="1" type="ORF">GWI33_016939</name>
</gene>
<evidence type="ECO:0000313" key="2">
    <source>
        <dbReference type="Proteomes" id="UP000625711"/>
    </source>
</evidence>
<sequence>MKKKTGIYIKDAVFVPEPYLSVPAGDIPNQLSGNVYCTVKFLSKTVVISAQFRPDASPLAPSGGRWRRFREHGQIHDRQCLALVRDDLLQPARLSDLGIFGFYAALIPEKNSIGA</sequence>
<proteinExistence type="predicted"/>
<comment type="caution">
    <text evidence="1">The sequence shown here is derived from an EMBL/GenBank/DDBJ whole genome shotgun (WGS) entry which is preliminary data.</text>
</comment>